<dbReference type="InterPro" id="IPR000157">
    <property type="entry name" value="TIR_dom"/>
</dbReference>
<evidence type="ECO:0000313" key="6">
    <source>
        <dbReference type="Proteomes" id="UP001234787"/>
    </source>
</evidence>
<dbReference type="InterPro" id="IPR035897">
    <property type="entry name" value="Toll_tir_struct_dom_sf"/>
</dbReference>
<sequence length="881" mass="99662">MEQYRPPTPKQQPFVRYEPPTPKLIFKSNNSYHVFLSFRGPDVRKTLVDHLYQALSAAGLNVFLDSHKLEKGEIIGLTLEKAIESSAICIPIFSEGYADSVWCLKEAAAMLRSPGSIIPLFYHVDPTDVRHPESDSSPYKESFLKHHGHAPNRYSKGEIDGWKHALKKICEHSGWSMDITEGYEARLVKTVVNDLIMTLDRVPLHVAKHPVGIINVKDAIIQKLNLNSVDDVVKIGIWGIGGIGKTTVAKAVYNEVYASFNAASFVFNVRATAAKATGLEELQTKVLRDLCNYDEKVVHGVSQGISLFQDRLRRNRVLLILDDVDTVEQLNAFGGDWLTSGGDWLAPGSRVIITSRNKHILNVARVSSECVHEMSGLELTEALHLFSWHAFLGPSPRPKYEDLSKEIVEACKGHPLSLEVIGCSLFDKQGDKSCWRETLDNIKHNQDIYDGLIISYDTLSKVEKEIFVDIACFFIGEKNTLPIIFWKFLYDVVEGPLSNLKLKSLIEIKDGVFHMHDRLQDMGRVIAEKEEKRTRQWKVDHLSTISNNINLSRLRLRGGNPQRLEVLNSSVLRYLHLQNLSIQNMTEDTLAMLPRSLIWLRLEHCPFAIGRNRSAVDEPRHSRYMDNIWELKVMQLKDCADLDSVFLSSLFSPPNDLSQLQHLDLTCCKRLTSLPDTIGNLSQLQHLDLGWCDRLNNLPDTIGNLSQLQQLNLERCVSLDKLPDTIGDLTRLERLNLESCRNLNNLPSSIGNLSQLQNLNLRCCDRLSRLPDGICNLAELKNLYLGKCESLDSLPINVGDLCKLQHLDLEGCIELKYLPSTIGNMSELQHLDIKWCKSLTNLPNAIADLPKLQLFKLSLRGCESLCKIPPRIFSRLQKLEL</sequence>
<dbReference type="Gene3D" id="3.80.10.10">
    <property type="entry name" value="Ribonuclease Inhibitor"/>
    <property type="match status" value="2"/>
</dbReference>
<proteinExistence type="predicted"/>
<dbReference type="InterPro" id="IPR002182">
    <property type="entry name" value="NB-ARC"/>
</dbReference>
<evidence type="ECO:0000313" key="5">
    <source>
        <dbReference type="EMBL" id="GLJ56287.1"/>
    </source>
</evidence>
<dbReference type="Pfam" id="PF00931">
    <property type="entry name" value="NB-ARC"/>
    <property type="match status" value="1"/>
</dbReference>
<evidence type="ECO:0000256" key="1">
    <source>
        <dbReference type="ARBA" id="ARBA00022614"/>
    </source>
</evidence>
<feature type="domain" description="TIR" evidence="4">
    <location>
        <begin position="30"/>
        <end position="199"/>
    </location>
</feature>
<dbReference type="Pfam" id="PF01582">
    <property type="entry name" value="TIR"/>
    <property type="match status" value="1"/>
</dbReference>
<organism evidence="5 6">
    <name type="scientific">Cryptomeria japonica</name>
    <name type="common">Japanese cedar</name>
    <name type="synonym">Cupressus japonica</name>
    <dbReference type="NCBI Taxonomy" id="3369"/>
    <lineage>
        <taxon>Eukaryota</taxon>
        <taxon>Viridiplantae</taxon>
        <taxon>Streptophyta</taxon>
        <taxon>Embryophyta</taxon>
        <taxon>Tracheophyta</taxon>
        <taxon>Spermatophyta</taxon>
        <taxon>Pinopsida</taxon>
        <taxon>Pinidae</taxon>
        <taxon>Conifers II</taxon>
        <taxon>Cupressales</taxon>
        <taxon>Cupressaceae</taxon>
        <taxon>Cryptomeria</taxon>
    </lineage>
</organism>
<dbReference type="Gene3D" id="3.40.50.10140">
    <property type="entry name" value="Toll/interleukin-1 receptor homology (TIR) domain"/>
    <property type="match status" value="1"/>
</dbReference>
<dbReference type="Gene3D" id="1.10.8.430">
    <property type="entry name" value="Helical domain of apoptotic protease-activating factors"/>
    <property type="match status" value="1"/>
</dbReference>
<dbReference type="Pfam" id="PF23282">
    <property type="entry name" value="WHD_ROQ1"/>
    <property type="match status" value="1"/>
</dbReference>
<evidence type="ECO:0000259" key="4">
    <source>
        <dbReference type="PROSITE" id="PS50104"/>
    </source>
</evidence>
<gene>
    <name evidence="5" type="ORF">SUGI_1215060</name>
</gene>
<dbReference type="InterPro" id="IPR036390">
    <property type="entry name" value="WH_DNA-bd_sf"/>
</dbReference>
<dbReference type="InterPro" id="IPR042197">
    <property type="entry name" value="Apaf_helical"/>
</dbReference>
<dbReference type="InterPro" id="IPR006553">
    <property type="entry name" value="Leu-rich_rpt_Cys-con_subtyp"/>
</dbReference>
<dbReference type="GO" id="GO:0051707">
    <property type="term" value="P:response to other organism"/>
    <property type="evidence" value="ECO:0007669"/>
    <property type="project" value="UniProtKB-ARBA"/>
</dbReference>
<dbReference type="GO" id="GO:0006952">
    <property type="term" value="P:defense response"/>
    <property type="evidence" value="ECO:0007669"/>
    <property type="project" value="UniProtKB-KW"/>
</dbReference>
<dbReference type="PROSITE" id="PS50104">
    <property type="entry name" value="TIR"/>
    <property type="match status" value="1"/>
</dbReference>
<dbReference type="SUPFAM" id="SSF52047">
    <property type="entry name" value="RNI-like"/>
    <property type="match status" value="1"/>
</dbReference>
<comment type="caution">
    <text evidence="5">The sequence shown here is derived from an EMBL/GenBank/DDBJ whole genome shotgun (WGS) entry which is preliminary data.</text>
</comment>
<dbReference type="PANTHER" id="PTHR11017">
    <property type="entry name" value="LEUCINE-RICH REPEAT-CONTAINING PROTEIN"/>
    <property type="match status" value="1"/>
</dbReference>
<evidence type="ECO:0000256" key="2">
    <source>
        <dbReference type="ARBA" id="ARBA00022737"/>
    </source>
</evidence>
<dbReference type="Proteomes" id="UP001234787">
    <property type="component" value="Unassembled WGS sequence"/>
</dbReference>
<dbReference type="GO" id="GO:0043531">
    <property type="term" value="F:ADP binding"/>
    <property type="evidence" value="ECO:0007669"/>
    <property type="project" value="InterPro"/>
</dbReference>
<protein>
    <recommendedName>
        <fullName evidence="4">TIR domain-containing protein</fullName>
    </recommendedName>
</protein>
<dbReference type="SMART" id="SM00367">
    <property type="entry name" value="LRR_CC"/>
    <property type="match status" value="3"/>
</dbReference>
<keyword evidence="1" id="KW-0433">Leucine-rich repeat</keyword>
<dbReference type="Pfam" id="PF23598">
    <property type="entry name" value="LRR_14"/>
    <property type="match status" value="1"/>
</dbReference>
<dbReference type="SUPFAM" id="SSF46785">
    <property type="entry name" value="Winged helix' DNA-binding domain"/>
    <property type="match status" value="1"/>
</dbReference>
<accession>A0AAD3RM93</accession>
<dbReference type="GO" id="GO:0007165">
    <property type="term" value="P:signal transduction"/>
    <property type="evidence" value="ECO:0007669"/>
    <property type="project" value="InterPro"/>
</dbReference>
<keyword evidence="3" id="KW-0611">Plant defense</keyword>
<dbReference type="Gene3D" id="3.40.50.300">
    <property type="entry name" value="P-loop containing nucleotide triphosphate hydrolases"/>
    <property type="match status" value="1"/>
</dbReference>
<dbReference type="AlphaFoldDB" id="A0AAD3RM93"/>
<dbReference type="InterPro" id="IPR032675">
    <property type="entry name" value="LRR_dom_sf"/>
</dbReference>
<dbReference type="InterPro" id="IPR055414">
    <property type="entry name" value="LRR_R13L4/SHOC2-like"/>
</dbReference>
<dbReference type="SUPFAM" id="SSF52200">
    <property type="entry name" value="Toll/Interleukin receptor TIR domain"/>
    <property type="match status" value="1"/>
</dbReference>
<dbReference type="InterPro" id="IPR027417">
    <property type="entry name" value="P-loop_NTPase"/>
</dbReference>
<dbReference type="PRINTS" id="PR00364">
    <property type="entry name" value="DISEASERSIST"/>
</dbReference>
<dbReference type="EMBL" id="BSEH01000017">
    <property type="protein sequence ID" value="GLJ56287.1"/>
    <property type="molecule type" value="Genomic_DNA"/>
</dbReference>
<evidence type="ECO:0000256" key="3">
    <source>
        <dbReference type="ARBA" id="ARBA00022821"/>
    </source>
</evidence>
<name>A0AAD3RM93_CRYJA</name>
<reference evidence="5" key="1">
    <citation type="submission" date="2022-12" db="EMBL/GenBank/DDBJ databases">
        <title>Chromosome-Level Genome Assembly of Japanese Cedar (Cryptomeriajaponica D. Don).</title>
        <authorList>
            <person name="Fujino T."/>
            <person name="Yamaguchi K."/>
            <person name="Yokoyama T."/>
            <person name="Hamanaka T."/>
            <person name="Harazono Y."/>
            <person name="Kamada H."/>
            <person name="Kobayashi W."/>
            <person name="Ujino-Ihara T."/>
            <person name="Uchiyama K."/>
            <person name="Matsumoto A."/>
            <person name="Izuno A."/>
            <person name="Tsumura Y."/>
            <person name="Toyoda A."/>
            <person name="Shigenobu S."/>
            <person name="Moriguchi Y."/>
            <person name="Ueno S."/>
            <person name="Kasahara M."/>
        </authorList>
    </citation>
    <scope>NUCLEOTIDE SEQUENCE</scope>
</reference>
<dbReference type="InterPro" id="IPR044974">
    <property type="entry name" value="Disease_R_plants"/>
</dbReference>
<dbReference type="PANTHER" id="PTHR11017:SF385">
    <property type="entry name" value="DISEASE RESISTANCE PROTEIN (TIR-NBS-LRR CLASS)-RELATED"/>
    <property type="match status" value="1"/>
</dbReference>
<keyword evidence="6" id="KW-1185">Reference proteome</keyword>
<dbReference type="InterPro" id="IPR058192">
    <property type="entry name" value="WHD_ROQ1-like"/>
</dbReference>
<dbReference type="SUPFAM" id="SSF52540">
    <property type="entry name" value="P-loop containing nucleoside triphosphate hydrolases"/>
    <property type="match status" value="1"/>
</dbReference>
<dbReference type="SMART" id="SM00255">
    <property type="entry name" value="TIR"/>
    <property type="match status" value="1"/>
</dbReference>
<keyword evidence="2" id="KW-0677">Repeat</keyword>